<evidence type="ECO:0000313" key="2">
    <source>
        <dbReference type="EMBL" id="CAI0445193.1"/>
    </source>
</evidence>
<dbReference type="SUPFAM" id="SSF46565">
    <property type="entry name" value="Chaperone J-domain"/>
    <property type="match status" value="1"/>
</dbReference>
<dbReference type="AlphaFoldDB" id="A0AAV0MEM3"/>
<keyword evidence="3" id="KW-1185">Reference proteome</keyword>
<dbReference type="PANTHER" id="PTHR44240">
    <property type="entry name" value="DNAJ DOMAIN (PROKARYOTIC HEAT SHOCK PROTEIN)-RELATED"/>
    <property type="match status" value="1"/>
</dbReference>
<proteinExistence type="predicted"/>
<reference evidence="2" key="1">
    <citation type="submission" date="2022-08" db="EMBL/GenBank/DDBJ databases">
        <authorList>
            <person name="Gutierrez-Valencia J."/>
        </authorList>
    </citation>
    <scope>NUCLEOTIDE SEQUENCE</scope>
</reference>
<evidence type="ECO:0000259" key="1">
    <source>
        <dbReference type="PROSITE" id="PS50076"/>
    </source>
</evidence>
<gene>
    <name evidence="2" type="ORF">LITE_LOCUS28472</name>
</gene>
<name>A0AAV0MEM3_9ROSI</name>
<dbReference type="InterPro" id="IPR018253">
    <property type="entry name" value="DnaJ_domain_CS"/>
</dbReference>
<protein>
    <recommendedName>
        <fullName evidence="1">J domain-containing protein</fullName>
    </recommendedName>
</protein>
<dbReference type="PROSITE" id="PS50076">
    <property type="entry name" value="DNAJ_2"/>
    <property type="match status" value="1"/>
</dbReference>
<dbReference type="Pfam" id="PF00226">
    <property type="entry name" value="DnaJ"/>
    <property type="match status" value="1"/>
</dbReference>
<sequence length="134" mass="15240">MASAAARSSLLYEVLGIPTSASGGEIKAAYCRLARRCRPDLVSVSRREMSADQFKKIHSAYSTLSDPDQRADYDRDLHSHRRRPSVSSLLNFDSAPAPGYSAAFYGGRRNWETDQCWECFNFYMEYQVVHNYVL</sequence>
<evidence type="ECO:0000313" key="3">
    <source>
        <dbReference type="Proteomes" id="UP001154282"/>
    </source>
</evidence>
<dbReference type="InterPro" id="IPR036869">
    <property type="entry name" value="J_dom_sf"/>
</dbReference>
<dbReference type="Proteomes" id="UP001154282">
    <property type="component" value="Unassembled WGS sequence"/>
</dbReference>
<dbReference type="PROSITE" id="PS00636">
    <property type="entry name" value="DNAJ_1"/>
    <property type="match status" value="1"/>
</dbReference>
<dbReference type="CDD" id="cd06257">
    <property type="entry name" value="DnaJ"/>
    <property type="match status" value="1"/>
</dbReference>
<accession>A0AAV0MEM3</accession>
<dbReference type="SMART" id="SM00271">
    <property type="entry name" value="DnaJ"/>
    <property type="match status" value="1"/>
</dbReference>
<dbReference type="InterPro" id="IPR001623">
    <property type="entry name" value="DnaJ_domain"/>
</dbReference>
<comment type="caution">
    <text evidence="2">The sequence shown here is derived from an EMBL/GenBank/DDBJ whole genome shotgun (WGS) entry which is preliminary data.</text>
</comment>
<organism evidence="2 3">
    <name type="scientific">Linum tenue</name>
    <dbReference type="NCBI Taxonomy" id="586396"/>
    <lineage>
        <taxon>Eukaryota</taxon>
        <taxon>Viridiplantae</taxon>
        <taxon>Streptophyta</taxon>
        <taxon>Embryophyta</taxon>
        <taxon>Tracheophyta</taxon>
        <taxon>Spermatophyta</taxon>
        <taxon>Magnoliopsida</taxon>
        <taxon>eudicotyledons</taxon>
        <taxon>Gunneridae</taxon>
        <taxon>Pentapetalae</taxon>
        <taxon>rosids</taxon>
        <taxon>fabids</taxon>
        <taxon>Malpighiales</taxon>
        <taxon>Linaceae</taxon>
        <taxon>Linum</taxon>
    </lineage>
</organism>
<dbReference type="PRINTS" id="PR00625">
    <property type="entry name" value="JDOMAIN"/>
</dbReference>
<dbReference type="PANTHER" id="PTHR44240:SF10">
    <property type="entry name" value="J DOMAIN-CONTAINING PROTEIN"/>
    <property type="match status" value="1"/>
</dbReference>
<dbReference type="Gene3D" id="1.10.287.110">
    <property type="entry name" value="DnaJ domain"/>
    <property type="match status" value="1"/>
</dbReference>
<dbReference type="InterPro" id="IPR052276">
    <property type="entry name" value="Diphthamide-biosynth_chaperone"/>
</dbReference>
<feature type="domain" description="J" evidence="1">
    <location>
        <begin position="10"/>
        <end position="77"/>
    </location>
</feature>
<dbReference type="EMBL" id="CAMGYJ010000007">
    <property type="protein sequence ID" value="CAI0445193.1"/>
    <property type="molecule type" value="Genomic_DNA"/>
</dbReference>